<evidence type="ECO:0008006" key="4">
    <source>
        <dbReference type="Google" id="ProtNLM"/>
    </source>
</evidence>
<dbReference type="Proteomes" id="UP001142317">
    <property type="component" value="Unassembled WGS sequence"/>
</dbReference>
<evidence type="ECO:0000313" key="3">
    <source>
        <dbReference type="Proteomes" id="UP001142317"/>
    </source>
</evidence>
<name>A0A9W6HFF0_9MICO</name>
<dbReference type="AlphaFoldDB" id="A0A9W6HFF0"/>
<comment type="caution">
    <text evidence="2">The sequence shown here is derived from an EMBL/GenBank/DDBJ whole genome shotgun (WGS) entry which is preliminary data.</text>
</comment>
<organism evidence="2 3">
    <name type="scientific">Microbacterium imperiale</name>
    <dbReference type="NCBI Taxonomy" id="33884"/>
    <lineage>
        <taxon>Bacteria</taxon>
        <taxon>Bacillati</taxon>
        <taxon>Actinomycetota</taxon>
        <taxon>Actinomycetes</taxon>
        <taxon>Micrococcales</taxon>
        <taxon>Microbacteriaceae</taxon>
        <taxon>Microbacterium</taxon>
    </lineage>
</organism>
<dbReference type="EMBL" id="BSEO01000004">
    <property type="protein sequence ID" value="GLJ79610.1"/>
    <property type="molecule type" value="Genomic_DNA"/>
</dbReference>
<feature type="region of interest" description="Disordered" evidence="1">
    <location>
        <begin position="108"/>
        <end position="130"/>
    </location>
</feature>
<reference evidence="2" key="2">
    <citation type="submission" date="2023-01" db="EMBL/GenBank/DDBJ databases">
        <authorList>
            <person name="Sun Q."/>
            <person name="Evtushenko L."/>
        </authorList>
    </citation>
    <scope>NUCLEOTIDE SEQUENCE</scope>
    <source>
        <strain evidence="2">VKM Ac-1447</strain>
    </source>
</reference>
<proteinExistence type="predicted"/>
<evidence type="ECO:0000313" key="2">
    <source>
        <dbReference type="EMBL" id="GLJ79610.1"/>
    </source>
</evidence>
<protein>
    <recommendedName>
        <fullName evidence="4">Protein-L-isoaspartate carboxylmethyltransferase</fullName>
    </recommendedName>
</protein>
<evidence type="ECO:0000256" key="1">
    <source>
        <dbReference type="SAM" id="MobiDB-lite"/>
    </source>
</evidence>
<gene>
    <name evidence="2" type="ORF">GCM10017586_12920</name>
</gene>
<accession>A0A9W6HFF0</accession>
<reference evidence="2" key="1">
    <citation type="journal article" date="2014" name="Int. J. Syst. Evol. Microbiol.">
        <title>Complete genome sequence of Corynebacterium casei LMG S-19264T (=DSM 44701T), isolated from a smear-ripened cheese.</title>
        <authorList>
            <consortium name="US DOE Joint Genome Institute (JGI-PGF)"/>
            <person name="Walter F."/>
            <person name="Albersmeier A."/>
            <person name="Kalinowski J."/>
            <person name="Ruckert C."/>
        </authorList>
    </citation>
    <scope>NUCLEOTIDE SEQUENCE</scope>
    <source>
        <strain evidence="2">VKM Ac-1447</strain>
    </source>
</reference>
<keyword evidence="3" id="KW-1185">Reference proteome</keyword>
<sequence>MPFHSKKTLEHWVAEFVDSRGAGDLIRVAVQDGSGGDDTGLVIVPLENAPNSVWIEPRDTGDELNWLITIEPTDEALELTSFELNALTHELQVAAELCAFLQEKSLGHFEPEAQAGNESTTPGHSAADER</sequence>